<name>A0A4Q7KGW6_9PSEU</name>
<dbReference type="AlphaFoldDB" id="A0A4Q7KGW6"/>
<dbReference type="EMBL" id="SGWQ01000009">
    <property type="protein sequence ID" value="RZS34369.1"/>
    <property type="molecule type" value="Genomic_DNA"/>
</dbReference>
<accession>A0A4Q7KGW6</accession>
<comment type="caution">
    <text evidence="2">The sequence shown here is derived from an EMBL/GenBank/DDBJ whole genome shotgun (WGS) entry which is preliminary data.</text>
</comment>
<evidence type="ECO:0000313" key="2">
    <source>
        <dbReference type="EMBL" id="RZS34369.1"/>
    </source>
</evidence>
<dbReference type="RefSeq" id="WP_130346761.1">
    <property type="nucleotide sequence ID" value="NZ_SGWQ01000009.1"/>
</dbReference>
<organism evidence="2 3">
    <name type="scientific">Herbihabitans rhizosphaerae</name>
    <dbReference type="NCBI Taxonomy" id="1872711"/>
    <lineage>
        <taxon>Bacteria</taxon>
        <taxon>Bacillati</taxon>
        <taxon>Actinomycetota</taxon>
        <taxon>Actinomycetes</taxon>
        <taxon>Pseudonocardiales</taxon>
        <taxon>Pseudonocardiaceae</taxon>
        <taxon>Herbihabitans</taxon>
    </lineage>
</organism>
<protein>
    <submittedName>
        <fullName evidence="2">Uncharacterized protein</fullName>
    </submittedName>
</protein>
<proteinExistence type="predicted"/>
<feature type="region of interest" description="Disordered" evidence="1">
    <location>
        <begin position="42"/>
        <end position="63"/>
    </location>
</feature>
<dbReference type="OrthoDB" id="3638220at2"/>
<gene>
    <name evidence="2" type="ORF">EV193_109156</name>
</gene>
<sequence>MDEDARHTERAFRSDPYDLEADLARQAEAFKNAPTMAEILKDMDKLRRPDGPTAEETDGEPPMADLLIVRIQRELREGD</sequence>
<evidence type="ECO:0000313" key="3">
    <source>
        <dbReference type="Proteomes" id="UP000294257"/>
    </source>
</evidence>
<evidence type="ECO:0000256" key="1">
    <source>
        <dbReference type="SAM" id="MobiDB-lite"/>
    </source>
</evidence>
<reference evidence="2 3" key="1">
    <citation type="submission" date="2019-02" db="EMBL/GenBank/DDBJ databases">
        <title>Genomic Encyclopedia of Type Strains, Phase IV (KMG-IV): sequencing the most valuable type-strain genomes for metagenomic binning, comparative biology and taxonomic classification.</title>
        <authorList>
            <person name="Goeker M."/>
        </authorList>
    </citation>
    <scope>NUCLEOTIDE SEQUENCE [LARGE SCALE GENOMIC DNA]</scope>
    <source>
        <strain evidence="2 3">DSM 101727</strain>
    </source>
</reference>
<dbReference type="Proteomes" id="UP000294257">
    <property type="component" value="Unassembled WGS sequence"/>
</dbReference>
<keyword evidence="3" id="KW-1185">Reference proteome</keyword>